<evidence type="ECO:0000313" key="1">
    <source>
        <dbReference type="EMBL" id="QCE11446.1"/>
    </source>
</evidence>
<dbReference type="AlphaFoldDB" id="A0A4D6NCJ9"/>
<dbReference type="EMBL" id="CP039354">
    <property type="protein sequence ID" value="QCE11446.1"/>
    <property type="molecule type" value="Genomic_DNA"/>
</dbReference>
<sequence>MMIKGPQQQDFCQCSERIGSTHFMVIPHHKEKFKVGSHLTSTCGDAGLSKGLVAEHLLSTMQERECTLILFCAWEKSK</sequence>
<organism evidence="1 2">
    <name type="scientific">Vigna unguiculata</name>
    <name type="common">Cowpea</name>
    <dbReference type="NCBI Taxonomy" id="3917"/>
    <lineage>
        <taxon>Eukaryota</taxon>
        <taxon>Viridiplantae</taxon>
        <taxon>Streptophyta</taxon>
        <taxon>Embryophyta</taxon>
        <taxon>Tracheophyta</taxon>
        <taxon>Spermatophyta</taxon>
        <taxon>Magnoliopsida</taxon>
        <taxon>eudicotyledons</taxon>
        <taxon>Gunneridae</taxon>
        <taxon>Pentapetalae</taxon>
        <taxon>rosids</taxon>
        <taxon>fabids</taxon>
        <taxon>Fabales</taxon>
        <taxon>Fabaceae</taxon>
        <taxon>Papilionoideae</taxon>
        <taxon>50 kb inversion clade</taxon>
        <taxon>NPAAA clade</taxon>
        <taxon>indigoferoid/millettioid clade</taxon>
        <taxon>Phaseoleae</taxon>
        <taxon>Vigna</taxon>
    </lineage>
</organism>
<reference evidence="1 2" key="1">
    <citation type="submission" date="2019-04" db="EMBL/GenBank/DDBJ databases">
        <title>An improved genome assembly and genetic linkage map for asparagus bean, Vigna unguiculata ssp. sesquipedialis.</title>
        <authorList>
            <person name="Xia Q."/>
            <person name="Zhang R."/>
            <person name="Dong Y."/>
        </authorList>
    </citation>
    <scope>NUCLEOTIDE SEQUENCE [LARGE SCALE GENOMIC DNA]</scope>
    <source>
        <tissue evidence="1">Leaf</tissue>
    </source>
</reference>
<gene>
    <name evidence="1" type="ORF">DEO72_LG10g2679</name>
</gene>
<name>A0A4D6NCJ9_VIGUN</name>
<keyword evidence="2" id="KW-1185">Reference proteome</keyword>
<protein>
    <submittedName>
        <fullName evidence="1">Uncharacterized protein</fullName>
    </submittedName>
</protein>
<proteinExistence type="predicted"/>
<evidence type="ECO:0000313" key="2">
    <source>
        <dbReference type="Proteomes" id="UP000501690"/>
    </source>
</evidence>
<accession>A0A4D6NCJ9</accession>
<dbReference type="Proteomes" id="UP000501690">
    <property type="component" value="Linkage Group LG10"/>
</dbReference>